<dbReference type="Proteomes" id="UP001595705">
    <property type="component" value="Unassembled WGS sequence"/>
</dbReference>
<reference evidence="3" key="1">
    <citation type="journal article" date="2019" name="Int. J. Syst. Evol. Microbiol.">
        <title>The Global Catalogue of Microorganisms (GCM) 10K type strain sequencing project: providing services to taxonomists for standard genome sequencing and annotation.</title>
        <authorList>
            <consortium name="The Broad Institute Genomics Platform"/>
            <consortium name="The Broad Institute Genome Sequencing Center for Infectious Disease"/>
            <person name="Wu L."/>
            <person name="Ma J."/>
        </authorList>
    </citation>
    <scope>NUCLEOTIDE SEQUENCE [LARGE SCALE GENOMIC DNA]</scope>
    <source>
        <strain evidence="3">KCTC 42441</strain>
    </source>
</reference>
<organism evidence="2 3">
    <name type="scientific">Luteimonas soli</name>
    <dbReference type="NCBI Taxonomy" id="1648966"/>
    <lineage>
        <taxon>Bacteria</taxon>
        <taxon>Pseudomonadati</taxon>
        <taxon>Pseudomonadota</taxon>
        <taxon>Gammaproteobacteria</taxon>
        <taxon>Lysobacterales</taxon>
        <taxon>Lysobacteraceae</taxon>
        <taxon>Luteimonas</taxon>
    </lineage>
</organism>
<evidence type="ECO:0000256" key="1">
    <source>
        <dbReference type="SAM" id="SignalP"/>
    </source>
</evidence>
<sequence>MEFRASPISPTPAIARILAGAMACMLAIGAAWAKPSDVTDPEAPRSLPADGPVDVRWTDPAQFTEILRSGNRREARRGDWVHDLAEYLRKRASDRLPDGQRLDVTITDIKRAGNYEPGRGIGADSIRFMRDVYPPRITLDFKLVGADGSVIAQGTRELSDIAYLQRGSPLNDSDQLRYEKRLIDDWLRKEFREPAA</sequence>
<name>A0ABV7XEL7_9GAMM</name>
<keyword evidence="3" id="KW-1185">Reference proteome</keyword>
<dbReference type="InterPro" id="IPR021557">
    <property type="entry name" value="DUF3016"/>
</dbReference>
<dbReference type="Pfam" id="PF11454">
    <property type="entry name" value="DUF3016"/>
    <property type="match status" value="1"/>
</dbReference>
<evidence type="ECO:0000313" key="2">
    <source>
        <dbReference type="EMBL" id="MFC3714616.1"/>
    </source>
</evidence>
<gene>
    <name evidence="2" type="ORF">ACFONC_00395</name>
</gene>
<accession>A0ABV7XEL7</accession>
<dbReference type="RefSeq" id="WP_386741542.1">
    <property type="nucleotide sequence ID" value="NZ_JBHRYA010000001.1"/>
</dbReference>
<feature type="signal peptide" evidence="1">
    <location>
        <begin position="1"/>
        <end position="33"/>
    </location>
</feature>
<keyword evidence="1" id="KW-0732">Signal</keyword>
<protein>
    <submittedName>
        <fullName evidence="2">DUF3016 domain-containing protein</fullName>
    </submittedName>
</protein>
<evidence type="ECO:0000313" key="3">
    <source>
        <dbReference type="Proteomes" id="UP001595705"/>
    </source>
</evidence>
<comment type="caution">
    <text evidence="2">The sequence shown here is derived from an EMBL/GenBank/DDBJ whole genome shotgun (WGS) entry which is preliminary data.</text>
</comment>
<feature type="chain" id="PRO_5046949269" evidence="1">
    <location>
        <begin position="34"/>
        <end position="196"/>
    </location>
</feature>
<dbReference type="EMBL" id="JBHRYA010000001">
    <property type="protein sequence ID" value="MFC3714616.1"/>
    <property type="molecule type" value="Genomic_DNA"/>
</dbReference>
<proteinExistence type="predicted"/>